<proteinExistence type="inferred from homology"/>
<accession>A0A9D2KQJ6</accession>
<keyword evidence="3 4" id="KW-0810">Translation regulation</keyword>
<comment type="subunit">
    <text evidence="4">Interacts with translational regulator CsrA and flagellin(s).</text>
</comment>
<comment type="similarity">
    <text evidence="4">Belongs to the FliW family.</text>
</comment>
<keyword evidence="1 4" id="KW-0963">Cytoplasm</keyword>
<keyword evidence="5" id="KW-0966">Cell projection</keyword>
<dbReference type="Proteomes" id="UP000823821">
    <property type="component" value="Unassembled WGS sequence"/>
</dbReference>
<keyword evidence="5" id="KW-0282">Flagellum</keyword>
<evidence type="ECO:0000256" key="2">
    <source>
        <dbReference type="ARBA" id="ARBA00022795"/>
    </source>
</evidence>
<comment type="subcellular location">
    <subcellularLocation>
        <location evidence="4">Cytoplasm</location>
    </subcellularLocation>
</comment>
<keyword evidence="2 4" id="KW-1005">Bacterial flagellum biogenesis</keyword>
<evidence type="ECO:0000313" key="6">
    <source>
        <dbReference type="Proteomes" id="UP000823821"/>
    </source>
</evidence>
<comment type="function">
    <text evidence="4">Acts as an anti-CsrA protein, binds CsrA and prevents it from repressing translation of its target genes, one of which is flagellin. Binds to flagellin and participates in the assembly of the flagellum.</text>
</comment>
<dbReference type="InterPro" id="IPR003775">
    <property type="entry name" value="Flagellar_assembly_factor_FliW"/>
</dbReference>
<dbReference type="InterPro" id="IPR024046">
    <property type="entry name" value="Flagellar_assmbl_FliW_dom_sf"/>
</dbReference>
<evidence type="ECO:0000313" key="5">
    <source>
        <dbReference type="EMBL" id="HJA78614.1"/>
    </source>
</evidence>
<dbReference type="PANTHER" id="PTHR39190">
    <property type="entry name" value="FLAGELLAR ASSEMBLY FACTOR FLIW"/>
    <property type="match status" value="1"/>
</dbReference>
<dbReference type="GO" id="GO:0005737">
    <property type="term" value="C:cytoplasm"/>
    <property type="evidence" value="ECO:0007669"/>
    <property type="project" value="UniProtKB-SubCell"/>
</dbReference>
<comment type="caution">
    <text evidence="5">The sequence shown here is derived from an EMBL/GenBank/DDBJ whole genome shotgun (WGS) entry which is preliminary data.</text>
</comment>
<evidence type="ECO:0000256" key="1">
    <source>
        <dbReference type="ARBA" id="ARBA00022490"/>
    </source>
</evidence>
<evidence type="ECO:0000256" key="4">
    <source>
        <dbReference type="HAMAP-Rule" id="MF_01185"/>
    </source>
</evidence>
<keyword evidence="4" id="KW-0143">Chaperone</keyword>
<reference evidence="5" key="1">
    <citation type="journal article" date="2021" name="PeerJ">
        <title>Extensive microbial diversity within the chicken gut microbiome revealed by metagenomics and culture.</title>
        <authorList>
            <person name="Gilroy R."/>
            <person name="Ravi A."/>
            <person name="Getino M."/>
            <person name="Pursley I."/>
            <person name="Horton D.L."/>
            <person name="Alikhan N.F."/>
            <person name="Baker D."/>
            <person name="Gharbi K."/>
            <person name="Hall N."/>
            <person name="Watson M."/>
            <person name="Adriaenssens E.M."/>
            <person name="Foster-Nyarko E."/>
            <person name="Jarju S."/>
            <person name="Secka A."/>
            <person name="Antonio M."/>
            <person name="Oren A."/>
            <person name="Chaudhuri R.R."/>
            <person name="La Ragione R."/>
            <person name="Hildebrand F."/>
            <person name="Pallen M.J."/>
        </authorList>
    </citation>
    <scope>NUCLEOTIDE SEQUENCE</scope>
    <source>
        <strain evidence="5">5032</strain>
    </source>
</reference>
<dbReference type="Gene3D" id="2.30.290.10">
    <property type="entry name" value="BH3618-like"/>
    <property type="match status" value="1"/>
</dbReference>
<organism evidence="5 6">
    <name type="scientific">Candidatus Desulfovibrio intestinavium</name>
    <dbReference type="NCBI Taxonomy" id="2838534"/>
    <lineage>
        <taxon>Bacteria</taxon>
        <taxon>Pseudomonadati</taxon>
        <taxon>Thermodesulfobacteriota</taxon>
        <taxon>Desulfovibrionia</taxon>
        <taxon>Desulfovibrionales</taxon>
        <taxon>Desulfovibrionaceae</taxon>
        <taxon>Desulfovibrio</taxon>
    </lineage>
</organism>
<dbReference type="PANTHER" id="PTHR39190:SF1">
    <property type="entry name" value="FLAGELLAR ASSEMBLY FACTOR FLIW"/>
    <property type="match status" value="1"/>
</dbReference>
<gene>
    <name evidence="4 5" type="primary">fliW</name>
    <name evidence="5" type="ORF">H9784_03435</name>
</gene>
<reference evidence="5" key="2">
    <citation type="submission" date="2021-04" db="EMBL/GenBank/DDBJ databases">
        <authorList>
            <person name="Gilroy R."/>
        </authorList>
    </citation>
    <scope>NUCLEOTIDE SEQUENCE</scope>
    <source>
        <strain evidence="5">5032</strain>
    </source>
</reference>
<dbReference type="GO" id="GO:0006417">
    <property type="term" value="P:regulation of translation"/>
    <property type="evidence" value="ECO:0007669"/>
    <property type="project" value="UniProtKB-KW"/>
</dbReference>
<dbReference type="AlphaFoldDB" id="A0A9D2KQJ6"/>
<keyword evidence="5" id="KW-0969">Cilium</keyword>
<dbReference type="SUPFAM" id="SSF141457">
    <property type="entry name" value="BH3618-like"/>
    <property type="match status" value="1"/>
</dbReference>
<dbReference type="HAMAP" id="MF_01185">
    <property type="entry name" value="FliW"/>
    <property type="match status" value="1"/>
</dbReference>
<evidence type="ECO:0000256" key="3">
    <source>
        <dbReference type="ARBA" id="ARBA00022845"/>
    </source>
</evidence>
<protein>
    <recommendedName>
        <fullName evidence="4">Flagellar assembly factor FliW</fullName>
    </recommendedName>
</protein>
<dbReference type="Pfam" id="PF02623">
    <property type="entry name" value="FliW"/>
    <property type="match status" value="1"/>
</dbReference>
<name>A0A9D2KQJ6_9BACT</name>
<sequence length="168" mass="18582">MEEKKDVKKELEIDTRLGRRSIEADKIINFPRGLAGLENERSFTLLQIQQGGALLILQSTTTPTLGLMVTDPYSFLESYPVIIGDAEQMLLKLEKPEDAAILVTVSIPMGKPEEACLNLSGPIVINFKTRVGLQVPQSHDGPQKVSFREVFQRISDKSEKASSQEGKA</sequence>
<dbReference type="EMBL" id="DWZD01000020">
    <property type="protein sequence ID" value="HJA78614.1"/>
    <property type="molecule type" value="Genomic_DNA"/>
</dbReference>
<dbReference type="GO" id="GO:0044780">
    <property type="term" value="P:bacterial-type flagellum assembly"/>
    <property type="evidence" value="ECO:0007669"/>
    <property type="project" value="UniProtKB-UniRule"/>
</dbReference>